<evidence type="ECO:0008006" key="15">
    <source>
        <dbReference type="Google" id="ProtNLM"/>
    </source>
</evidence>
<dbReference type="Pfam" id="PF00153">
    <property type="entry name" value="Mito_carr"/>
    <property type="match status" value="3"/>
</dbReference>
<comment type="similarity">
    <text evidence="2 11">Belongs to the mitochondrial carrier (TC 2.A.29) family.</text>
</comment>
<proteinExistence type="inferred from homology"/>
<evidence type="ECO:0000256" key="10">
    <source>
        <dbReference type="PROSITE-ProRule" id="PRU00282"/>
    </source>
</evidence>
<feature type="repeat" description="Solcar" evidence="10">
    <location>
        <begin position="224"/>
        <end position="307"/>
    </location>
</feature>
<dbReference type="SUPFAM" id="SSF103506">
    <property type="entry name" value="Mitochondrial carrier"/>
    <property type="match status" value="1"/>
</dbReference>
<dbReference type="GO" id="GO:0055085">
    <property type="term" value="P:transmembrane transport"/>
    <property type="evidence" value="ECO:0007669"/>
    <property type="project" value="InterPro"/>
</dbReference>
<evidence type="ECO:0000313" key="14">
    <source>
        <dbReference type="Proteomes" id="UP001199106"/>
    </source>
</evidence>
<organism evidence="13 14">
    <name type="scientific">Alternaria panax</name>
    <dbReference type="NCBI Taxonomy" id="48097"/>
    <lineage>
        <taxon>Eukaryota</taxon>
        <taxon>Fungi</taxon>
        <taxon>Dikarya</taxon>
        <taxon>Ascomycota</taxon>
        <taxon>Pezizomycotina</taxon>
        <taxon>Dothideomycetes</taxon>
        <taxon>Pleosporomycetidae</taxon>
        <taxon>Pleosporales</taxon>
        <taxon>Pleosporineae</taxon>
        <taxon>Pleosporaceae</taxon>
        <taxon>Alternaria</taxon>
        <taxon>Alternaria sect. Panax</taxon>
    </lineage>
</organism>
<feature type="transmembrane region" description="Helical" evidence="12">
    <location>
        <begin position="226"/>
        <end position="247"/>
    </location>
</feature>
<comment type="caution">
    <text evidence="13">The sequence shown here is derived from an EMBL/GenBank/DDBJ whole genome shotgun (WGS) entry which is preliminary data.</text>
</comment>
<feature type="repeat" description="Solcar" evidence="10">
    <location>
        <begin position="124"/>
        <end position="215"/>
    </location>
</feature>
<dbReference type="InterPro" id="IPR050391">
    <property type="entry name" value="Mito_Metabolite_Transporter"/>
</dbReference>
<dbReference type="PANTHER" id="PTHR45618">
    <property type="entry name" value="MITOCHONDRIAL DICARBOXYLATE CARRIER-RELATED"/>
    <property type="match status" value="1"/>
</dbReference>
<evidence type="ECO:0000313" key="13">
    <source>
        <dbReference type="EMBL" id="KAG9185898.1"/>
    </source>
</evidence>
<evidence type="ECO:0000256" key="2">
    <source>
        <dbReference type="ARBA" id="ARBA00006375"/>
    </source>
</evidence>
<dbReference type="GO" id="GO:0005743">
    <property type="term" value="C:mitochondrial inner membrane"/>
    <property type="evidence" value="ECO:0007669"/>
    <property type="project" value="UniProtKB-SubCell"/>
</dbReference>
<protein>
    <recommendedName>
        <fullName evidence="15">Mitochondrial dicarboxylate transporter</fullName>
    </recommendedName>
</protein>
<evidence type="ECO:0000256" key="3">
    <source>
        <dbReference type="ARBA" id="ARBA00022448"/>
    </source>
</evidence>
<dbReference type="Proteomes" id="UP001199106">
    <property type="component" value="Unassembled WGS sequence"/>
</dbReference>
<evidence type="ECO:0000256" key="8">
    <source>
        <dbReference type="ARBA" id="ARBA00023128"/>
    </source>
</evidence>
<feature type="repeat" description="Solcar" evidence="10">
    <location>
        <begin position="25"/>
        <end position="116"/>
    </location>
</feature>
<keyword evidence="8" id="KW-0496">Mitochondrion</keyword>
<dbReference type="PROSITE" id="PS50920">
    <property type="entry name" value="SOLCAR"/>
    <property type="match status" value="3"/>
</dbReference>
<accession>A0AAD4FBR9</accession>
<name>A0AAD4FBR9_9PLEO</name>
<keyword evidence="3 11" id="KW-0813">Transport</keyword>
<keyword evidence="5" id="KW-0677">Repeat</keyword>
<keyword evidence="4 10" id="KW-0812">Transmembrane</keyword>
<keyword evidence="14" id="KW-1185">Reference proteome</keyword>
<keyword evidence="9 10" id="KW-0472">Membrane</keyword>
<dbReference type="Gene3D" id="1.50.40.10">
    <property type="entry name" value="Mitochondrial carrier domain"/>
    <property type="match status" value="1"/>
</dbReference>
<evidence type="ECO:0000256" key="6">
    <source>
        <dbReference type="ARBA" id="ARBA00022792"/>
    </source>
</evidence>
<evidence type="ECO:0000256" key="12">
    <source>
        <dbReference type="SAM" id="Phobius"/>
    </source>
</evidence>
<dbReference type="FunFam" id="1.50.40.10:FF:000107">
    <property type="entry name" value="Mitochondrial dicarboxylate carrier"/>
    <property type="match status" value="1"/>
</dbReference>
<evidence type="ECO:0000256" key="7">
    <source>
        <dbReference type="ARBA" id="ARBA00022989"/>
    </source>
</evidence>
<gene>
    <name evidence="13" type="ORF">G6011_07229</name>
</gene>
<dbReference type="EMBL" id="JAANER010000010">
    <property type="protein sequence ID" value="KAG9185898.1"/>
    <property type="molecule type" value="Genomic_DNA"/>
</dbReference>
<sequence length="315" mass="35130">MADVTKKMGVPELWKSEDVKPIKKTPIHYPFWFGGSASCFATFFTHPLDLSNFFDRRVRLQTQATSGVRLNMMQMFGHVIKADGALGLYKGISAAQLRQGTYSMTRFGVYEALKERMTTADTKPSFLTLVGMASISGFLGGFAGNPGDILNVRMQHDAALPKEKRRGYKNAIDGIIRMSREEGVASLWKGVWPNSSRAVLMTVGQLATYDGFKSVLLNYTPLQDSLATYFTASFLAGFVATTICSPVDVIKTKVMSSSDNVGLIKTVSDTMRAEGFRWMFKGWVPSFIRVGPHTVLTFLFLEQHKKVFRQLKKLE</sequence>
<evidence type="ECO:0000256" key="5">
    <source>
        <dbReference type="ARBA" id="ARBA00022737"/>
    </source>
</evidence>
<evidence type="ECO:0000256" key="4">
    <source>
        <dbReference type="ARBA" id="ARBA00022692"/>
    </source>
</evidence>
<dbReference type="InterPro" id="IPR002067">
    <property type="entry name" value="MCP"/>
</dbReference>
<dbReference type="PRINTS" id="PR00784">
    <property type="entry name" value="MTUNCOUPLING"/>
</dbReference>
<dbReference type="InterPro" id="IPR023395">
    <property type="entry name" value="MCP_dom_sf"/>
</dbReference>
<dbReference type="AlphaFoldDB" id="A0AAD4FBR9"/>
<reference evidence="13" key="1">
    <citation type="submission" date="2021-07" db="EMBL/GenBank/DDBJ databases">
        <title>Genome Resource of American Ginseng Black Spot Pathogen Alternaria panax.</title>
        <authorList>
            <person name="Qiu C."/>
            <person name="Wang W."/>
            <person name="Liu Z."/>
        </authorList>
    </citation>
    <scope>NUCLEOTIDE SEQUENCE</scope>
    <source>
        <strain evidence="13">BNCC115425</strain>
    </source>
</reference>
<evidence type="ECO:0000256" key="11">
    <source>
        <dbReference type="RuleBase" id="RU000488"/>
    </source>
</evidence>
<comment type="subcellular location">
    <subcellularLocation>
        <location evidence="1">Mitochondrion inner membrane</location>
        <topology evidence="1">Multi-pass membrane protein</topology>
    </subcellularLocation>
</comment>
<evidence type="ECO:0000256" key="9">
    <source>
        <dbReference type="ARBA" id="ARBA00023136"/>
    </source>
</evidence>
<evidence type="ECO:0000256" key="1">
    <source>
        <dbReference type="ARBA" id="ARBA00004448"/>
    </source>
</evidence>
<dbReference type="InterPro" id="IPR018108">
    <property type="entry name" value="MCP_transmembrane"/>
</dbReference>
<keyword evidence="7 12" id="KW-1133">Transmembrane helix</keyword>
<feature type="transmembrane region" description="Helical" evidence="12">
    <location>
        <begin position="126"/>
        <end position="144"/>
    </location>
</feature>
<keyword evidence="6" id="KW-0999">Mitochondrion inner membrane</keyword>